<keyword evidence="1" id="KW-0175">Coiled coil</keyword>
<accession>A0AAV9IBE2</accession>
<name>A0AAV9IBE2_9RHOD</name>
<reference evidence="3 4" key="1">
    <citation type="submission" date="2022-07" db="EMBL/GenBank/DDBJ databases">
        <title>Genome-wide signatures of adaptation to extreme environments.</title>
        <authorList>
            <person name="Cho C.H."/>
            <person name="Yoon H.S."/>
        </authorList>
    </citation>
    <scope>NUCLEOTIDE SEQUENCE [LARGE SCALE GENOMIC DNA]</scope>
    <source>
        <strain evidence="3 4">108.79 E11</strain>
    </source>
</reference>
<dbReference type="EMBL" id="JANCYU010000025">
    <property type="protein sequence ID" value="KAK4524642.1"/>
    <property type="molecule type" value="Genomic_DNA"/>
</dbReference>
<protein>
    <recommendedName>
        <fullName evidence="2">LAA1-like C-terminal TPR repeats domain-containing protein</fullName>
    </recommendedName>
</protein>
<evidence type="ECO:0000256" key="1">
    <source>
        <dbReference type="SAM" id="Coils"/>
    </source>
</evidence>
<feature type="domain" description="LAA1-like C-terminal TPR repeats" evidence="2">
    <location>
        <begin position="1966"/>
        <end position="2027"/>
    </location>
</feature>
<proteinExistence type="predicted"/>
<feature type="coiled-coil region" evidence="1">
    <location>
        <begin position="18"/>
        <end position="45"/>
    </location>
</feature>
<evidence type="ECO:0000259" key="2">
    <source>
        <dbReference type="Pfam" id="PF25808"/>
    </source>
</evidence>
<comment type="caution">
    <text evidence="3">The sequence shown here is derived from an EMBL/GenBank/DDBJ whole genome shotgun (WGS) entry which is preliminary data.</text>
</comment>
<evidence type="ECO:0000313" key="3">
    <source>
        <dbReference type="EMBL" id="KAK4524642.1"/>
    </source>
</evidence>
<organism evidence="3 4">
    <name type="scientific">Galdieria yellowstonensis</name>
    <dbReference type="NCBI Taxonomy" id="3028027"/>
    <lineage>
        <taxon>Eukaryota</taxon>
        <taxon>Rhodophyta</taxon>
        <taxon>Bangiophyceae</taxon>
        <taxon>Galdieriales</taxon>
        <taxon>Galdieriaceae</taxon>
        <taxon>Galdieria</taxon>
    </lineage>
</organism>
<evidence type="ECO:0000313" key="4">
    <source>
        <dbReference type="Proteomes" id="UP001300502"/>
    </source>
</evidence>
<dbReference type="InterPro" id="IPR057981">
    <property type="entry name" value="TPR_LAA1-like_C"/>
</dbReference>
<dbReference type="Pfam" id="PF25808">
    <property type="entry name" value="TPR_LAA1_C"/>
    <property type="match status" value="1"/>
</dbReference>
<sequence>METTSGSLNAGGPPCGMKQLFVEALNNVEEALKQTTDEETTLKASKNLQELLNKEEREGGVVDPEKCRSLSKSLFAFLSGLETLFGTVQKALLGNLLELLDFCGVSVINELLTNTMESLQSAIPSSKIFLVESDESLEFLRKKVFSYCSKVLLYSLVALKGSVEQQQELINELTRGKAITRISKPLRKPFLPQLQVKYSSKSDWKVLKESKSSTREFEVFEYQRLAITQTANSIYHILSKLKSCDKHTYECVLSFLNLAASDYCEQAVLIDLCECILKNSNALRLEVSLPAHIISYSKGTVKVLEFLGRYILRAIRKSRVSCREYHNKWLRLYAHCMFEKNKDSFINIIKANEWSSGEILNQLVFGKCSIQLPSIVHEIESLEDINKLNVYVEQFCRLICNHFASNKTDLATLHHLLLLGFIKDDEAQKRQHSTLKKSFSSQLHSQLSCFEVFLQAWKAGFLQSLPQQSCFTIFHDIASLESKVFDVELHSPFVVDRLALLLGSCASIIRLLEIDSKNKSLGELRDRIIQKCLVFKAPNLRYASCNYLAGCGALDSGLRESLITELLQLLKISDLELYSPSHKRLSSLEFRQLYGSLLSRLLGYAAGITCLLLEEKDELGLPGGLLGQIFSDAIGLLRPHVISKVSLPQTAESIRRRAGWILIAALMETRVARFLESSHLTRLLHLWQVELSFLRNNVDHSKAILPSSTTAVSEFSAQEASLAAARLSSLAALYYLLKTMESRERPANFDHIVSVLISASAVRVAEVWQALQRDEDSSRKSNNVRRMFSLCEVYWLSRCSLLLRHTELSVDACLRVSLAVVQSHGKVVTPEVVEDSKPFSNYFQLISFFGSLGAELPTQGTQLDTAIDCCATLLTAERGRHPIWIELSFPISTKDYLLSPLIGSKFGYTYASEFRIQKRALDGWCLSRLQASLWVALDVSLLQRLEERPLSPWSFCMDQQEMSTTIFYMTNAFVELAKNGDTQLRHEFIVNLCRLSEEKVSGSSSTSSLYEIWRRCICVLSLSLLCSDESIALSEADTSLVKNAIYSALDSSHTSCRLASLYAAMEASFIFMDEPEQLVPKIYSVWKCEKDSVTSSYIRTAVYRWINLLSSSFWHAQHYLDGTCIFSICTLTILNEFVRGWLPTWLKENSVEMLEICEVILWSCSEWKCPIVISLVLDISSWIWNWMETNSSIDASDEKRVRRIIPFKDETSLVASIVKLLSLLCDERQSCYGFILKHVIQTLSLLCESIDIVNILRVFRSLPNLLIEIMNIYDDYAVETSSLLRKLSLKGPCDFWFTVFFRAFRGGSKECVSLERNEIGRNDKTDIRTENTLERGLVSERDQVEFWQLKGRTRDLLMKCACCILTEGAVTLDFFVTNSVQLILASCQSLRLDSIIESFQLVRVLRQKLASDSEILTQGALLQLVSSIRSILNPQHHPMIVVAAAQASVETSLWNSVVDDELVDLIVPGDKINQLPNYWQYERWSEPVGVVTLFAMLRFASEWYYNQSLSSSAEASSSPMDLRPYALAVIGDFSFILSGYSWMFEKWGCSIGSDGVYRDKLSEVFWKHGTSFIHNMILVLKLRLLEENDPFRIIWKQTSSPGVQLAEKMHEQEKKKDLILSIHLAWLKHLIDECPASQETQQFISCFESNLMLSFLYDEEDHRFLNIIWNYLGEKAPLIMLQVFCSVVRFVCDDNVLLRMENQIVDSFGCIASACRKALFDDTNSVLEPQLYLSYKVLVSPIQLVDETLLLKYERLRKCFVQMFIMGICGYFHCLSRFLRTEKTEQDTSQWLAEWDKEASSASWKQNFQLISKWVDPSLANNSLVYCVEELLKLRPVISKAIPAVIEKLVSLLYAMIEHLPVESKVVKSSLAEICSGLDGASSCVSYNWLTLLILPGVDIFAHRSPELLALLWRCGWKYMQNDTYSVEDAKAMNLAWMRIYIRLMGISKMSSPQTSVRKKYFDTFIIKVAIDMILSLASENCDEKMSSLENDLLWLAKKDEEAFRTVIHSLQEQDRLALQEILRHATK</sequence>
<gene>
    <name evidence="3" type="ORF">GAYE_SCF05G2543</name>
</gene>
<keyword evidence="4" id="KW-1185">Reference proteome</keyword>
<dbReference type="Proteomes" id="UP001300502">
    <property type="component" value="Unassembled WGS sequence"/>
</dbReference>